<evidence type="ECO:0000313" key="2">
    <source>
        <dbReference type="Proteomes" id="UP000007364"/>
    </source>
</evidence>
<comment type="caution">
    <text evidence="1">The sequence shown here is derived from an EMBL/GenBank/DDBJ whole genome shotgun (WGS) entry which is preliminary data.</text>
</comment>
<protein>
    <submittedName>
        <fullName evidence="1">Uncharacterized protein</fullName>
    </submittedName>
</protein>
<dbReference type="STRING" id="555500.I215_08892"/>
<dbReference type="EMBL" id="AMSG01000010">
    <property type="protein sequence ID" value="EKF55134.1"/>
    <property type="molecule type" value="Genomic_DNA"/>
</dbReference>
<name>K2PU81_9FLAO</name>
<organism evidence="1 2">
    <name type="scientific">Galbibacter marinus</name>
    <dbReference type="NCBI Taxonomy" id="555500"/>
    <lineage>
        <taxon>Bacteria</taxon>
        <taxon>Pseudomonadati</taxon>
        <taxon>Bacteroidota</taxon>
        <taxon>Flavobacteriia</taxon>
        <taxon>Flavobacteriales</taxon>
        <taxon>Flavobacteriaceae</taxon>
        <taxon>Galbibacter</taxon>
    </lineage>
</organism>
<accession>K2PU81</accession>
<evidence type="ECO:0000313" key="1">
    <source>
        <dbReference type="EMBL" id="EKF55134.1"/>
    </source>
</evidence>
<proteinExistence type="predicted"/>
<keyword evidence="2" id="KW-1185">Reference proteome</keyword>
<reference evidence="1 2" key="1">
    <citation type="journal article" date="2012" name="J. Bacteriol.">
        <title>Genome Sequence of Galbibacter marinum Type Strain ck-I2-15.</title>
        <authorList>
            <person name="Lai Q."/>
            <person name="Li C."/>
            <person name="Shao Z."/>
        </authorList>
    </citation>
    <scope>NUCLEOTIDE SEQUENCE [LARGE SCALE GENOMIC DNA]</scope>
    <source>
        <strain evidence="2">ck-I2-15</strain>
    </source>
</reference>
<gene>
    <name evidence="1" type="ORF">I215_08892</name>
</gene>
<sequence>MNPKKKILSCFFLIIFGAFLIAPAVVKVIESNVDVAVFFNVAEEEKTDSSTNQLKEVKELPYHKSSDLAMASLEQKRSEYHFYILHNYDMVIDVLSPPPEHIA</sequence>
<dbReference type="Proteomes" id="UP000007364">
    <property type="component" value="Unassembled WGS sequence"/>
</dbReference>
<dbReference type="AlphaFoldDB" id="K2PU81"/>